<dbReference type="PRINTS" id="PR00416">
    <property type="entry name" value="EUTPISMRASEI"/>
</dbReference>
<reference evidence="9 10" key="1">
    <citation type="submission" date="2018-04" db="EMBL/GenBank/DDBJ databases">
        <title>Adhaeribacter sp. HMF7616 genome sequencing and assembly.</title>
        <authorList>
            <person name="Kang H."/>
            <person name="Kang J."/>
            <person name="Cha I."/>
            <person name="Kim H."/>
            <person name="Joh K."/>
        </authorList>
    </citation>
    <scope>NUCLEOTIDE SEQUENCE [LARGE SCALE GENOMIC DNA]</scope>
    <source>
        <strain evidence="9 10">HMF7616</strain>
    </source>
</reference>
<dbReference type="EC" id="5.6.2.1" evidence="3"/>
<name>A0A369QE86_9BACT</name>
<dbReference type="InterPro" id="IPR011010">
    <property type="entry name" value="DNA_brk_join_enz"/>
</dbReference>
<feature type="domain" description="DNA topoisomerase I catalytic core eukaryotic-type" evidence="7">
    <location>
        <begin position="146"/>
        <end position="362"/>
    </location>
</feature>
<sequence>MFYGFRIRILKNNGAPLSENLKNRHKPTENFYFFSQLKTLTQEVAMEEKDVHVLYADPVQSAAEAGLRYIPDTGKGFTRKKSGKGFTYLDAKGEKITDPKILDRLNKLIIPPAWENVWICTSPNGHIQATGRDVKGRKQYIYHPQWRNARSLTKFSRMIAFGEALTAMRQQIEKDLQIRDLNQRKVTAIVLNLLDQSLIRIGNRHYAETNKSYGLTTLRDRHVEIDGDEVKFQFIGKKGVPHQIGIKDRRLARLVKKCKDIPGYDLFQYYDPDGTRQTLDSGQVNSYIQEISGNDFTAKDFRTWGGTVLMVECLENLLDENPELEKEKSVKNAFKSVAKGLGNTPAVCSKYYVHPQILEIFKNDQLLEYLKKHDAEEFTESYLSATEKMVLEMLKSVLPGK</sequence>
<proteinExistence type="inferred from homology"/>
<evidence type="ECO:0000256" key="1">
    <source>
        <dbReference type="ARBA" id="ARBA00000213"/>
    </source>
</evidence>
<keyword evidence="6 9" id="KW-0413">Isomerase</keyword>
<dbReference type="Pfam" id="PF21338">
    <property type="entry name" value="Top1B_N_bact"/>
    <property type="match status" value="1"/>
</dbReference>
<organism evidence="9 10">
    <name type="scientific">Adhaeribacter pallidiroseus</name>
    <dbReference type="NCBI Taxonomy" id="2072847"/>
    <lineage>
        <taxon>Bacteria</taxon>
        <taxon>Pseudomonadati</taxon>
        <taxon>Bacteroidota</taxon>
        <taxon>Cytophagia</taxon>
        <taxon>Cytophagales</taxon>
        <taxon>Hymenobacteraceae</taxon>
        <taxon>Adhaeribacter</taxon>
    </lineage>
</organism>
<evidence type="ECO:0000256" key="4">
    <source>
        <dbReference type="ARBA" id="ARBA00023029"/>
    </source>
</evidence>
<dbReference type="Gene3D" id="1.10.132.120">
    <property type="match status" value="1"/>
</dbReference>
<dbReference type="InterPro" id="IPR049331">
    <property type="entry name" value="Top1B_N_bact"/>
</dbReference>
<dbReference type="PROSITE" id="PS52038">
    <property type="entry name" value="TOPO_IB_2"/>
    <property type="match status" value="1"/>
</dbReference>
<feature type="domain" description="DNA topoisomerase IB N-terminal" evidence="8">
    <location>
        <begin position="85"/>
        <end position="133"/>
    </location>
</feature>
<evidence type="ECO:0000256" key="3">
    <source>
        <dbReference type="ARBA" id="ARBA00012891"/>
    </source>
</evidence>
<gene>
    <name evidence="9" type="ORF">AHMF7616_01633</name>
</gene>
<dbReference type="GO" id="GO:0003917">
    <property type="term" value="F:DNA topoisomerase type I (single strand cut, ATP-independent) activity"/>
    <property type="evidence" value="ECO:0007669"/>
    <property type="project" value="UniProtKB-EC"/>
</dbReference>
<evidence type="ECO:0000259" key="8">
    <source>
        <dbReference type="Pfam" id="PF21338"/>
    </source>
</evidence>
<dbReference type="Gene3D" id="3.90.15.10">
    <property type="entry name" value="Topoisomerase I, Chain A, domain 3"/>
    <property type="match status" value="1"/>
</dbReference>
<dbReference type="InterPro" id="IPR014711">
    <property type="entry name" value="TopoI_cat_a-hlx-sub_euk"/>
</dbReference>
<evidence type="ECO:0000313" key="10">
    <source>
        <dbReference type="Proteomes" id="UP000253919"/>
    </source>
</evidence>
<dbReference type="InterPro" id="IPR035447">
    <property type="entry name" value="DNA_topo_I_N_sf"/>
</dbReference>
<keyword evidence="10" id="KW-1185">Reference proteome</keyword>
<comment type="caution">
    <text evidence="9">The sequence shown here is derived from an EMBL/GenBank/DDBJ whole genome shotgun (WGS) entry which is preliminary data.</text>
</comment>
<evidence type="ECO:0000313" key="9">
    <source>
        <dbReference type="EMBL" id="RDC63034.1"/>
    </source>
</evidence>
<dbReference type="GO" id="GO:0006265">
    <property type="term" value="P:DNA topological change"/>
    <property type="evidence" value="ECO:0007669"/>
    <property type="project" value="InterPro"/>
</dbReference>
<evidence type="ECO:0000256" key="5">
    <source>
        <dbReference type="ARBA" id="ARBA00023125"/>
    </source>
</evidence>
<dbReference type="SUPFAM" id="SSF55869">
    <property type="entry name" value="DNA topoisomerase I domain"/>
    <property type="match status" value="1"/>
</dbReference>
<evidence type="ECO:0000259" key="7">
    <source>
        <dbReference type="Pfam" id="PF01028"/>
    </source>
</evidence>
<evidence type="ECO:0000256" key="2">
    <source>
        <dbReference type="ARBA" id="ARBA00006645"/>
    </source>
</evidence>
<dbReference type="InterPro" id="IPR001631">
    <property type="entry name" value="TopoI"/>
</dbReference>
<dbReference type="Proteomes" id="UP000253919">
    <property type="component" value="Unassembled WGS sequence"/>
</dbReference>
<accession>A0A369QE86</accession>
<evidence type="ECO:0000256" key="6">
    <source>
        <dbReference type="ARBA" id="ARBA00023235"/>
    </source>
</evidence>
<keyword evidence="5" id="KW-0238">DNA-binding</keyword>
<comment type="catalytic activity">
    <reaction evidence="1">
        <text>ATP-independent breakage of single-stranded DNA, followed by passage and rejoining.</text>
        <dbReference type="EC" id="5.6.2.1"/>
    </reaction>
</comment>
<dbReference type="EMBL" id="QASA01000001">
    <property type="protein sequence ID" value="RDC63034.1"/>
    <property type="molecule type" value="Genomic_DNA"/>
</dbReference>
<keyword evidence="4" id="KW-0799">Topoisomerase</keyword>
<dbReference type="SUPFAM" id="SSF56349">
    <property type="entry name" value="DNA breaking-rejoining enzymes"/>
    <property type="match status" value="1"/>
</dbReference>
<dbReference type="Gene3D" id="3.30.66.10">
    <property type="entry name" value="DNA topoisomerase I domain"/>
    <property type="match status" value="1"/>
</dbReference>
<protein>
    <recommendedName>
        <fullName evidence="3">DNA topoisomerase</fullName>
        <ecNumber evidence="3">5.6.2.1</ecNumber>
    </recommendedName>
</protein>
<comment type="similarity">
    <text evidence="2">Belongs to the type IB topoisomerase family.</text>
</comment>
<dbReference type="AlphaFoldDB" id="A0A369QE86"/>
<dbReference type="Pfam" id="PF01028">
    <property type="entry name" value="Topoisom_I"/>
    <property type="match status" value="1"/>
</dbReference>
<dbReference type="GO" id="GO:0003677">
    <property type="term" value="F:DNA binding"/>
    <property type="evidence" value="ECO:0007669"/>
    <property type="project" value="UniProtKB-KW"/>
</dbReference>
<dbReference type="InterPro" id="IPR013500">
    <property type="entry name" value="TopoI_cat_euk"/>
</dbReference>